<accession>A0A147H5P4</accession>
<sequence>MAYVLETRDHRGMPLRRYNIDAVVGRNPRARNLKLDVKLVQVLLKIFYYELGGRSDSGTRFEPPAIGGGDIAVDGIHGPVTQAHIDTFLDQLRKYETEPINNDHGFDPMSRKSGGLVVHGRRVYLVALVWLNDYCFRGDGLRSMPLEARSDIVPVDLAAALSKVYRIG</sequence>
<gene>
    <name evidence="1" type="ORF">NS331_05525</name>
</gene>
<dbReference type="EMBL" id="LDSL01000037">
    <property type="protein sequence ID" value="KTT24990.1"/>
    <property type="molecule type" value="Genomic_DNA"/>
</dbReference>
<dbReference type="Proteomes" id="UP000072741">
    <property type="component" value="Unassembled WGS sequence"/>
</dbReference>
<evidence type="ECO:0000313" key="1">
    <source>
        <dbReference type="EMBL" id="KTT24990.1"/>
    </source>
</evidence>
<evidence type="ECO:0000313" key="2">
    <source>
        <dbReference type="Proteomes" id="UP000072741"/>
    </source>
</evidence>
<reference evidence="1 2" key="1">
    <citation type="journal article" date="2016" name="Front. Microbiol.">
        <title>Genomic Resource of Rice Seed Associated Bacteria.</title>
        <authorList>
            <person name="Midha S."/>
            <person name="Bansal K."/>
            <person name="Sharma S."/>
            <person name="Kumar N."/>
            <person name="Patil P.P."/>
            <person name="Chaudhry V."/>
            <person name="Patil P.B."/>
        </authorList>
    </citation>
    <scope>NUCLEOTIDE SEQUENCE [LARGE SCALE GENOMIC DNA]</scope>
    <source>
        <strain evidence="1 2">NS331</strain>
    </source>
</reference>
<organism evidence="1 2">
    <name type="scientific">Pseudacidovorax intermedius</name>
    <dbReference type="NCBI Taxonomy" id="433924"/>
    <lineage>
        <taxon>Bacteria</taxon>
        <taxon>Pseudomonadati</taxon>
        <taxon>Pseudomonadota</taxon>
        <taxon>Betaproteobacteria</taxon>
        <taxon>Burkholderiales</taxon>
        <taxon>Comamonadaceae</taxon>
        <taxon>Pseudacidovorax</taxon>
    </lineage>
</organism>
<protein>
    <submittedName>
        <fullName evidence="1">Uncharacterized protein</fullName>
    </submittedName>
</protein>
<name>A0A147H5P4_9BURK</name>
<comment type="caution">
    <text evidence="1">The sequence shown here is derived from an EMBL/GenBank/DDBJ whole genome shotgun (WGS) entry which is preliminary data.</text>
</comment>
<proteinExistence type="predicted"/>
<dbReference type="AlphaFoldDB" id="A0A147H5P4"/>
<dbReference type="RefSeq" id="WP_058641005.1">
    <property type="nucleotide sequence ID" value="NZ_LDSL01000037.1"/>
</dbReference>
<keyword evidence="2" id="KW-1185">Reference proteome</keyword>